<protein>
    <submittedName>
        <fullName evidence="2">Uncharacterized protein</fullName>
    </submittedName>
</protein>
<dbReference type="GeneID" id="54486692"/>
<keyword evidence="3" id="KW-1185">Reference proteome</keyword>
<organism evidence="2 3">
    <name type="scientific">Pseudovirgaria hyperparasitica</name>
    <dbReference type="NCBI Taxonomy" id="470096"/>
    <lineage>
        <taxon>Eukaryota</taxon>
        <taxon>Fungi</taxon>
        <taxon>Dikarya</taxon>
        <taxon>Ascomycota</taxon>
        <taxon>Pezizomycotina</taxon>
        <taxon>Dothideomycetes</taxon>
        <taxon>Dothideomycetes incertae sedis</taxon>
        <taxon>Acrospermales</taxon>
        <taxon>Acrospermaceae</taxon>
        <taxon>Pseudovirgaria</taxon>
    </lineage>
</organism>
<sequence length="148" mass="16792">MNILYRTLPDIHNRYLPYKQPRNTIPSTPSQLSPSTPTSIPRSPPPPPRPTASPAPRKRARDVRLRNVGTDVRAKSHDGMRDFRFGVRGSQLCLLPVLHGRRDCVVACRLVGGQIHQNIQTITVPSDFSNPEQAYQYLLEHTRKLRPI</sequence>
<evidence type="ECO:0000256" key="1">
    <source>
        <dbReference type="SAM" id="MobiDB-lite"/>
    </source>
</evidence>
<dbReference type="RefSeq" id="XP_033598389.1">
    <property type="nucleotide sequence ID" value="XM_033745638.1"/>
</dbReference>
<dbReference type="Proteomes" id="UP000799437">
    <property type="component" value="Unassembled WGS sequence"/>
</dbReference>
<feature type="compositionally biased region" description="Low complexity" evidence="1">
    <location>
        <begin position="24"/>
        <end position="41"/>
    </location>
</feature>
<evidence type="ECO:0000313" key="3">
    <source>
        <dbReference type="Proteomes" id="UP000799437"/>
    </source>
</evidence>
<name>A0A6A6VZ36_9PEZI</name>
<evidence type="ECO:0000313" key="2">
    <source>
        <dbReference type="EMBL" id="KAF2755938.1"/>
    </source>
</evidence>
<accession>A0A6A6VZ36</accession>
<gene>
    <name evidence="2" type="ORF">EJ05DRAFT_487760</name>
</gene>
<feature type="region of interest" description="Disordered" evidence="1">
    <location>
        <begin position="16"/>
        <end position="72"/>
    </location>
</feature>
<dbReference type="AlphaFoldDB" id="A0A6A6VZ36"/>
<dbReference type="EMBL" id="ML996576">
    <property type="protein sequence ID" value="KAF2755938.1"/>
    <property type="molecule type" value="Genomic_DNA"/>
</dbReference>
<proteinExistence type="predicted"/>
<reference evidence="2" key="1">
    <citation type="journal article" date="2020" name="Stud. Mycol.">
        <title>101 Dothideomycetes genomes: a test case for predicting lifestyles and emergence of pathogens.</title>
        <authorList>
            <person name="Haridas S."/>
            <person name="Albert R."/>
            <person name="Binder M."/>
            <person name="Bloem J."/>
            <person name="Labutti K."/>
            <person name="Salamov A."/>
            <person name="Andreopoulos B."/>
            <person name="Baker S."/>
            <person name="Barry K."/>
            <person name="Bills G."/>
            <person name="Bluhm B."/>
            <person name="Cannon C."/>
            <person name="Castanera R."/>
            <person name="Culley D."/>
            <person name="Daum C."/>
            <person name="Ezra D."/>
            <person name="Gonzalez J."/>
            <person name="Henrissat B."/>
            <person name="Kuo A."/>
            <person name="Liang C."/>
            <person name="Lipzen A."/>
            <person name="Lutzoni F."/>
            <person name="Magnuson J."/>
            <person name="Mondo S."/>
            <person name="Nolan M."/>
            <person name="Ohm R."/>
            <person name="Pangilinan J."/>
            <person name="Park H.-J."/>
            <person name="Ramirez L."/>
            <person name="Alfaro M."/>
            <person name="Sun H."/>
            <person name="Tritt A."/>
            <person name="Yoshinaga Y."/>
            <person name="Zwiers L.-H."/>
            <person name="Turgeon B."/>
            <person name="Goodwin S."/>
            <person name="Spatafora J."/>
            <person name="Crous P."/>
            <person name="Grigoriev I."/>
        </authorList>
    </citation>
    <scope>NUCLEOTIDE SEQUENCE</scope>
    <source>
        <strain evidence="2">CBS 121739</strain>
    </source>
</reference>
<feature type="compositionally biased region" description="Pro residues" evidence="1">
    <location>
        <begin position="42"/>
        <end position="53"/>
    </location>
</feature>